<reference evidence="3" key="1">
    <citation type="journal article" date="2022" name="Int. J. Mol. Sci.">
        <title>Draft Genome of Tanacetum Coccineum: Genomic Comparison of Closely Related Tanacetum-Family Plants.</title>
        <authorList>
            <person name="Yamashiro T."/>
            <person name="Shiraishi A."/>
            <person name="Nakayama K."/>
            <person name="Satake H."/>
        </authorList>
    </citation>
    <scope>NUCLEOTIDE SEQUENCE</scope>
</reference>
<name>A0ABQ5FYZ7_9ASTR</name>
<dbReference type="InterPro" id="IPR013103">
    <property type="entry name" value="RVT_2"/>
</dbReference>
<feature type="region of interest" description="Disordered" evidence="1">
    <location>
        <begin position="523"/>
        <end position="596"/>
    </location>
</feature>
<evidence type="ECO:0000259" key="2">
    <source>
        <dbReference type="Pfam" id="PF07727"/>
    </source>
</evidence>
<dbReference type="Pfam" id="PF07727">
    <property type="entry name" value="RVT_2"/>
    <property type="match status" value="1"/>
</dbReference>
<protein>
    <submittedName>
        <fullName evidence="3">Retrovirus-related pol polyprotein from transposon TNT 1-94</fullName>
    </submittedName>
</protein>
<feature type="compositionally biased region" description="Low complexity" evidence="1">
    <location>
        <begin position="572"/>
        <end position="587"/>
    </location>
</feature>
<feature type="domain" description="Reverse transcriptase Ty1/copia-type" evidence="2">
    <location>
        <begin position="144"/>
        <end position="204"/>
    </location>
</feature>
<proteinExistence type="predicted"/>
<feature type="compositionally biased region" description="Basic and acidic residues" evidence="1">
    <location>
        <begin position="553"/>
        <end position="571"/>
    </location>
</feature>
<comment type="caution">
    <text evidence="3">The sequence shown here is derived from an EMBL/GenBank/DDBJ whole genome shotgun (WGS) entry which is preliminary data.</text>
</comment>
<dbReference type="EMBL" id="BQNB010017900">
    <property type="protein sequence ID" value="GJT68444.1"/>
    <property type="molecule type" value="Genomic_DNA"/>
</dbReference>
<sequence>MNIPSKKDLDNLFGLMYEEYFEKRSSDTSIDSAAQQVHNHEDSPLTSLIVLEEHGAPPFVTTSKEQTSLISLNEADEFNQEDSADFDGNTIFVPYEAPNFKEAESSTTALDLSNTHDWIESMQDELHQFERLDVWELVSRPDGKNIIAGYKQEEGIDFEESFAPIAHLEVVQMFIAFAAHKNITIFLMDVKTTFLNYLLKEEVYDSRIELIAYSDADHARCKDDYKSISRGLQFLEFIMAQPQRPADVHQDELCPPNKRYALTDANKKIDLDNPFYGILCKKMDQTTNNNHERFVAAPKFSEMVPFFLNTLGFTLELRSPSNFKMIGLVQPWQTLDYAELLWEGLQYALEHPSTQIPYPRFTKLIVGHYMTTFHEISRKALDKYHNFEDDVMVKNIFNSGKHKDGVGMKIPSWMITDEIKLTDYYRMCGALFGVDVPMTQPCFATLAKADVLILQDTIQLSLADQKSCDELEAKQNVQKVEEHLIAEEIEKLVEGAKNVENVEDDSSTLRQDDTQIVLGTRLEPRSDKESPEVEITAAKKPINVIEEEEESAKDDYELRRKEKGKHVEESRSTPSPTTIRSPRTHSTLISSDTEKL</sequence>
<evidence type="ECO:0000313" key="3">
    <source>
        <dbReference type="EMBL" id="GJT68444.1"/>
    </source>
</evidence>
<keyword evidence="4" id="KW-1185">Reference proteome</keyword>
<evidence type="ECO:0000313" key="4">
    <source>
        <dbReference type="Proteomes" id="UP001151760"/>
    </source>
</evidence>
<gene>
    <name evidence="3" type="ORF">Tco_1019924</name>
</gene>
<dbReference type="Proteomes" id="UP001151760">
    <property type="component" value="Unassembled WGS sequence"/>
</dbReference>
<reference evidence="3" key="2">
    <citation type="submission" date="2022-01" db="EMBL/GenBank/DDBJ databases">
        <authorList>
            <person name="Yamashiro T."/>
            <person name="Shiraishi A."/>
            <person name="Satake H."/>
            <person name="Nakayama K."/>
        </authorList>
    </citation>
    <scope>NUCLEOTIDE SEQUENCE</scope>
</reference>
<evidence type="ECO:0000256" key="1">
    <source>
        <dbReference type="SAM" id="MobiDB-lite"/>
    </source>
</evidence>
<accession>A0ABQ5FYZ7</accession>
<organism evidence="3 4">
    <name type="scientific">Tanacetum coccineum</name>
    <dbReference type="NCBI Taxonomy" id="301880"/>
    <lineage>
        <taxon>Eukaryota</taxon>
        <taxon>Viridiplantae</taxon>
        <taxon>Streptophyta</taxon>
        <taxon>Embryophyta</taxon>
        <taxon>Tracheophyta</taxon>
        <taxon>Spermatophyta</taxon>
        <taxon>Magnoliopsida</taxon>
        <taxon>eudicotyledons</taxon>
        <taxon>Gunneridae</taxon>
        <taxon>Pentapetalae</taxon>
        <taxon>asterids</taxon>
        <taxon>campanulids</taxon>
        <taxon>Asterales</taxon>
        <taxon>Asteraceae</taxon>
        <taxon>Asteroideae</taxon>
        <taxon>Anthemideae</taxon>
        <taxon>Anthemidinae</taxon>
        <taxon>Tanacetum</taxon>
    </lineage>
</organism>